<keyword evidence="1" id="KW-0175">Coiled coil</keyword>
<feature type="coiled-coil region" evidence="1">
    <location>
        <begin position="42"/>
        <end position="69"/>
    </location>
</feature>
<evidence type="ECO:0000256" key="2">
    <source>
        <dbReference type="SAM" id="MobiDB-lite"/>
    </source>
</evidence>
<organism evidence="3">
    <name type="scientific">Ananas comosus var. bracteatus</name>
    <name type="common">red pineapple</name>
    <dbReference type="NCBI Taxonomy" id="296719"/>
    <lineage>
        <taxon>Eukaryota</taxon>
        <taxon>Viridiplantae</taxon>
        <taxon>Streptophyta</taxon>
        <taxon>Embryophyta</taxon>
        <taxon>Tracheophyta</taxon>
        <taxon>Spermatophyta</taxon>
        <taxon>Magnoliopsida</taxon>
        <taxon>Liliopsida</taxon>
        <taxon>Poales</taxon>
        <taxon>Bromeliaceae</taxon>
        <taxon>Bromelioideae</taxon>
        <taxon>Ananas</taxon>
    </lineage>
</organism>
<dbReference type="EMBL" id="LR862147">
    <property type="protein sequence ID" value="CAD1829247.1"/>
    <property type="molecule type" value="Genomic_DNA"/>
</dbReference>
<sequence>MAPMRHYVRRSVPAQPAEVPEQAGSSEVQELPAQMTALDGVVQRQGSLIERLQERLERLVAAAAATAIEGRGPPVPSIRALNAAEAEEVECERKAFEEDRGKKRPGGSSGRQFSSQKPPKYRVWSGRAYEPLLPEGASPAPFTTFAPVAPGQFGVPPAAVSVGCAMAPRQLEVTRSAPSGRVVAAQLEGPAEVEERDIVADACRGIERSSIDTRRVRFRFSRTTLAVVLGDDLCLDHLWTVEPGPFGQAQSVVSDSSPIPTGANVPKTLRTYVRSSTAPAVPERSRSEEVQELREQIAAMMGAMQRQETRFEQLQGFMELQAAAAATAAESRDPPAPSARAGRGCHDPRPPAYLAEVAAPPTSPNGQGFPCTTDRVSPVHPRRRNQHNTKVISPTKWVVVIGLDWRVTGCKPRVKLEIEEELMD</sequence>
<gene>
    <name evidence="3" type="ORF">CB5_LOCUS12458</name>
</gene>
<name>A0A6V7PEF6_ANACO</name>
<protein>
    <submittedName>
        <fullName evidence="3">Uncharacterized protein</fullName>
    </submittedName>
</protein>
<evidence type="ECO:0000313" key="3">
    <source>
        <dbReference type="EMBL" id="CAD1829247.1"/>
    </source>
</evidence>
<proteinExistence type="predicted"/>
<feature type="region of interest" description="Disordered" evidence="2">
    <location>
        <begin position="325"/>
        <end position="385"/>
    </location>
</feature>
<feature type="region of interest" description="Disordered" evidence="2">
    <location>
        <begin position="1"/>
        <end position="28"/>
    </location>
</feature>
<feature type="region of interest" description="Disordered" evidence="2">
    <location>
        <begin position="93"/>
        <end position="120"/>
    </location>
</feature>
<evidence type="ECO:0000256" key="1">
    <source>
        <dbReference type="SAM" id="Coils"/>
    </source>
</evidence>
<accession>A0A6V7PEF6</accession>
<dbReference type="AlphaFoldDB" id="A0A6V7PEF6"/>
<reference evidence="3" key="1">
    <citation type="submission" date="2020-07" db="EMBL/GenBank/DDBJ databases">
        <authorList>
            <person name="Lin J."/>
        </authorList>
    </citation>
    <scope>NUCLEOTIDE SEQUENCE</scope>
</reference>